<dbReference type="EMBL" id="FJUW01000004">
    <property type="protein sequence ID" value="CZS91218.1"/>
    <property type="molecule type" value="Genomic_DNA"/>
</dbReference>
<protein>
    <submittedName>
        <fullName evidence="2">Uncharacterized protein</fullName>
    </submittedName>
</protein>
<sequence length="112" mass="13025">MIEIKLSSASQLVEEKKTPDDQNLQPSTKLIVEKEHSMSSLQMLDQLRNLDRLMNAHATRNKDDDIPGIKRDMDSKEYWNDDEDQLDMRPEVQIECSFNTDSGHLIDNHNIE</sequence>
<gene>
    <name evidence="2" type="ORF">RCO7_01496</name>
</gene>
<dbReference type="InParanoid" id="A0A1E1JZC8"/>
<evidence type="ECO:0000313" key="2">
    <source>
        <dbReference type="EMBL" id="CZS91218.1"/>
    </source>
</evidence>
<dbReference type="Proteomes" id="UP000178129">
    <property type="component" value="Unassembled WGS sequence"/>
</dbReference>
<evidence type="ECO:0000256" key="1">
    <source>
        <dbReference type="SAM" id="MobiDB-lite"/>
    </source>
</evidence>
<organism evidence="2 3">
    <name type="scientific">Rhynchosporium graminicola</name>
    <dbReference type="NCBI Taxonomy" id="2792576"/>
    <lineage>
        <taxon>Eukaryota</taxon>
        <taxon>Fungi</taxon>
        <taxon>Dikarya</taxon>
        <taxon>Ascomycota</taxon>
        <taxon>Pezizomycotina</taxon>
        <taxon>Leotiomycetes</taxon>
        <taxon>Helotiales</taxon>
        <taxon>Ploettnerulaceae</taxon>
        <taxon>Rhynchosporium</taxon>
    </lineage>
</organism>
<feature type="region of interest" description="Disordered" evidence="1">
    <location>
        <begin position="1"/>
        <end position="26"/>
    </location>
</feature>
<accession>A0A1E1JZC8</accession>
<dbReference type="AlphaFoldDB" id="A0A1E1JZC8"/>
<evidence type="ECO:0000313" key="3">
    <source>
        <dbReference type="Proteomes" id="UP000178129"/>
    </source>
</evidence>
<proteinExistence type="predicted"/>
<name>A0A1E1JZC8_9HELO</name>
<comment type="caution">
    <text evidence="2">The sequence shown here is derived from an EMBL/GenBank/DDBJ whole genome shotgun (WGS) entry which is preliminary data.</text>
</comment>
<keyword evidence="3" id="KW-1185">Reference proteome</keyword>
<reference evidence="3" key="1">
    <citation type="submission" date="2016-03" db="EMBL/GenBank/DDBJ databases">
        <authorList>
            <person name="Ploux O."/>
        </authorList>
    </citation>
    <scope>NUCLEOTIDE SEQUENCE [LARGE SCALE GENOMIC DNA]</scope>
    <source>
        <strain evidence="3">UK7</strain>
    </source>
</reference>